<reference evidence="1 2" key="1">
    <citation type="submission" date="2019-06" db="EMBL/GenBank/DDBJ databases">
        <title>Genomic Encyclopedia of Type Strains, Phase IV (KMG-V): Genome sequencing to study the core and pangenomes of soil and plant-associated prokaryotes.</title>
        <authorList>
            <person name="Whitman W."/>
        </authorList>
    </citation>
    <scope>NUCLEOTIDE SEQUENCE [LARGE SCALE GENOMIC DNA]</scope>
    <source>
        <strain evidence="1 2">BR 11650</strain>
    </source>
</reference>
<dbReference type="Proteomes" id="UP000318529">
    <property type="component" value="Unassembled WGS sequence"/>
</dbReference>
<dbReference type="PANTHER" id="PTHR35175:SF2">
    <property type="entry name" value="DUF1289 DOMAIN-CONTAINING PROTEIN"/>
    <property type="match status" value="1"/>
</dbReference>
<dbReference type="EMBL" id="VITH01000005">
    <property type="protein sequence ID" value="TWA84176.1"/>
    <property type="molecule type" value="Genomic_DNA"/>
</dbReference>
<organism evidence="1 2">
    <name type="scientific">Azospirillum brasilense</name>
    <dbReference type="NCBI Taxonomy" id="192"/>
    <lineage>
        <taxon>Bacteria</taxon>
        <taxon>Pseudomonadati</taxon>
        <taxon>Pseudomonadota</taxon>
        <taxon>Alphaproteobacteria</taxon>
        <taxon>Rhodospirillales</taxon>
        <taxon>Azospirillaceae</taxon>
        <taxon>Azospirillum</taxon>
    </lineage>
</organism>
<dbReference type="PANTHER" id="PTHR35175">
    <property type="entry name" value="DUF1289 DOMAIN-CONTAINING PROTEIN"/>
    <property type="match status" value="1"/>
</dbReference>
<evidence type="ECO:0008006" key="3">
    <source>
        <dbReference type="Google" id="ProtNLM"/>
    </source>
</evidence>
<dbReference type="Pfam" id="PF06945">
    <property type="entry name" value="DUF1289"/>
    <property type="match status" value="1"/>
</dbReference>
<comment type="caution">
    <text evidence="1">The sequence shown here is derived from an EMBL/GenBank/DDBJ whole genome shotgun (WGS) entry which is preliminary data.</text>
</comment>
<protein>
    <recommendedName>
        <fullName evidence="3">DUF1289 domain-containing protein</fullName>
    </recommendedName>
</protein>
<accession>A0A560CH34</accession>
<proteinExistence type="predicted"/>
<sequence>MPSRFLLAFGMTDGLPQTDPAAIVPSPCVSVCKLTADRAYCIGCLRTLEEIRGWKHMNADQKRALLADLEKRQAAAAE</sequence>
<evidence type="ECO:0000313" key="2">
    <source>
        <dbReference type="Proteomes" id="UP000318529"/>
    </source>
</evidence>
<name>A0A560CH34_AZOBR</name>
<gene>
    <name evidence="1" type="ORF">FBZ83_10556</name>
</gene>
<evidence type="ECO:0000313" key="1">
    <source>
        <dbReference type="EMBL" id="TWA84176.1"/>
    </source>
</evidence>
<dbReference type="AlphaFoldDB" id="A0A560CH34"/>
<dbReference type="InterPro" id="IPR010710">
    <property type="entry name" value="DUF1289"/>
</dbReference>